<protein>
    <submittedName>
        <fullName evidence="2">Uncharacterized protein</fullName>
    </submittedName>
</protein>
<gene>
    <name evidence="2" type="ORF">ACD_3C00086G0016</name>
</gene>
<keyword evidence="1" id="KW-0472">Membrane</keyword>
<feature type="transmembrane region" description="Helical" evidence="1">
    <location>
        <begin position="7"/>
        <end position="25"/>
    </location>
</feature>
<dbReference type="EMBL" id="AMFJ01000360">
    <property type="protein sequence ID" value="EKE28172.1"/>
    <property type="molecule type" value="Genomic_DNA"/>
</dbReference>
<reference evidence="2" key="1">
    <citation type="journal article" date="2012" name="Science">
        <title>Fermentation, hydrogen, and sulfur metabolism in multiple uncultivated bacterial phyla.</title>
        <authorList>
            <person name="Wrighton K.C."/>
            <person name="Thomas B.C."/>
            <person name="Sharon I."/>
            <person name="Miller C.S."/>
            <person name="Castelle C.J."/>
            <person name="VerBerkmoes N.C."/>
            <person name="Wilkins M.J."/>
            <person name="Hettich R.L."/>
            <person name="Lipton M.S."/>
            <person name="Williams K.H."/>
            <person name="Long P.E."/>
            <person name="Banfield J.F."/>
        </authorList>
    </citation>
    <scope>NUCLEOTIDE SEQUENCE [LARGE SCALE GENOMIC DNA]</scope>
</reference>
<accession>K2G1T4</accession>
<keyword evidence="1" id="KW-0812">Transmembrane</keyword>
<name>K2G1T4_9BACT</name>
<evidence type="ECO:0000256" key="1">
    <source>
        <dbReference type="SAM" id="Phobius"/>
    </source>
</evidence>
<comment type="caution">
    <text evidence="2">The sequence shown here is derived from an EMBL/GenBank/DDBJ whole genome shotgun (WGS) entry which is preliminary data.</text>
</comment>
<sequence length="159" mass="19730">MKKYIQVIAWILALIVLVLIWKYWYDYYRFERNVTAEEQVKRKIDEYNFEQLIKAKQILSNIWKDDKKFFTLKEFNQKYNANIKPIKNCYYVSNSNWGKPYIFWFQLESDKYKSIYWTGYYAYPKYDLPYSKICYWTKASCHDFTYNIYEHTISNPCED</sequence>
<dbReference type="AlphaFoldDB" id="K2G1T4"/>
<keyword evidence="1" id="KW-1133">Transmembrane helix</keyword>
<organism evidence="2">
    <name type="scientific">uncultured bacterium</name>
    <name type="common">gcode 4</name>
    <dbReference type="NCBI Taxonomy" id="1234023"/>
    <lineage>
        <taxon>Bacteria</taxon>
        <taxon>environmental samples</taxon>
    </lineage>
</organism>
<proteinExistence type="predicted"/>
<evidence type="ECO:0000313" key="2">
    <source>
        <dbReference type="EMBL" id="EKE28172.1"/>
    </source>
</evidence>